<sequence>MISNADKENVQKAHEIATQLVDELKGVACSKNALLAELGVDILRSVTEIEQKLKRISLANQSES</sequence>
<keyword evidence="2" id="KW-1185">Reference proteome</keyword>
<dbReference type="GeneID" id="300082183"/>
<reference evidence="1" key="1">
    <citation type="submission" date="2022-06" db="EMBL/GenBank/DDBJ databases">
        <title>Complete genome of Pseudomonas hydrolytica DSWY01T.</title>
        <authorList>
            <person name="Jung J."/>
            <person name="Jeon C.O."/>
        </authorList>
    </citation>
    <scope>NUCLEOTIDE SEQUENCE</scope>
    <source>
        <strain evidence="1">DSWY01</strain>
    </source>
</reference>
<evidence type="ECO:0000313" key="2">
    <source>
        <dbReference type="Proteomes" id="UP001054897"/>
    </source>
</evidence>
<dbReference type="Proteomes" id="UP001054897">
    <property type="component" value="Chromosome"/>
</dbReference>
<accession>A0ABY5A1X5</accession>
<dbReference type="RefSeq" id="WP_129482244.1">
    <property type="nucleotide sequence ID" value="NZ_CP099397.1"/>
</dbReference>
<name>A0ABY5A1X5_9GAMM</name>
<proteinExistence type="predicted"/>
<organism evidence="1 2">
    <name type="scientific">Ectopseudomonas hydrolytica</name>
    <dbReference type="NCBI Taxonomy" id="2493633"/>
    <lineage>
        <taxon>Bacteria</taxon>
        <taxon>Pseudomonadati</taxon>
        <taxon>Pseudomonadota</taxon>
        <taxon>Gammaproteobacteria</taxon>
        <taxon>Pseudomonadales</taxon>
        <taxon>Pseudomonadaceae</taxon>
        <taxon>Ectopseudomonas</taxon>
    </lineage>
</organism>
<evidence type="ECO:0000313" key="1">
    <source>
        <dbReference type="EMBL" id="USR37868.1"/>
    </source>
</evidence>
<gene>
    <name evidence="1" type="ORF">L1F06_014405</name>
</gene>
<dbReference type="EMBL" id="CP099397">
    <property type="protein sequence ID" value="USR37868.1"/>
    <property type="molecule type" value="Genomic_DNA"/>
</dbReference>
<protein>
    <submittedName>
        <fullName evidence="1">Uncharacterized protein</fullName>
    </submittedName>
</protein>